<dbReference type="EMBL" id="LNIX01000021">
    <property type="protein sequence ID" value="OXA43715.1"/>
    <property type="molecule type" value="Genomic_DNA"/>
</dbReference>
<name>A0A226DDP6_FOLCA</name>
<feature type="compositionally biased region" description="Pro residues" evidence="1">
    <location>
        <begin position="461"/>
        <end position="489"/>
    </location>
</feature>
<dbReference type="PANTHER" id="PTHR23213:SF368">
    <property type="entry name" value="HISTONE H3-K79 METHYLTRANSFERASE"/>
    <property type="match status" value="1"/>
</dbReference>
<feature type="region of interest" description="Disordered" evidence="1">
    <location>
        <begin position="441"/>
        <end position="513"/>
    </location>
</feature>
<feature type="transmembrane region" description="Helical" evidence="2">
    <location>
        <begin position="15"/>
        <end position="32"/>
    </location>
</feature>
<evidence type="ECO:0000256" key="1">
    <source>
        <dbReference type="SAM" id="MobiDB-lite"/>
    </source>
</evidence>
<dbReference type="GO" id="GO:0051015">
    <property type="term" value="F:actin filament binding"/>
    <property type="evidence" value="ECO:0007669"/>
    <property type="project" value="InterPro"/>
</dbReference>
<keyword evidence="2" id="KW-1133">Transmembrane helix</keyword>
<accession>A0A226DDP6</accession>
<feature type="transmembrane region" description="Helical" evidence="2">
    <location>
        <begin position="132"/>
        <end position="152"/>
    </location>
</feature>
<proteinExistence type="predicted"/>
<feature type="transmembrane region" description="Helical" evidence="2">
    <location>
        <begin position="62"/>
        <end position="86"/>
    </location>
</feature>
<keyword evidence="2" id="KW-0472">Membrane</keyword>
<reference evidence="3 4" key="1">
    <citation type="submission" date="2015-12" db="EMBL/GenBank/DDBJ databases">
        <title>The genome of Folsomia candida.</title>
        <authorList>
            <person name="Faddeeva A."/>
            <person name="Derks M.F."/>
            <person name="Anvar Y."/>
            <person name="Smit S."/>
            <person name="Van Straalen N."/>
            <person name="Roelofs D."/>
        </authorList>
    </citation>
    <scope>NUCLEOTIDE SEQUENCE [LARGE SCALE GENOMIC DNA]</scope>
    <source>
        <strain evidence="3 4">VU population</strain>
        <tissue evidence="3">Whole body</tissue>
    </source>
</reference>
<feature type="compositionally biased region" description="Basic residues" evidence="1">
    <location>
        <begin position="501"/>
        <end position="513"/>
    </location>
</feature>
<dbReference type="Gene3D" id="1.10.1450.10">
    <property type="entry name" value="Tetraspanin"/>
    <property type="match status" value="1"/>
</dbReference>
<evidence type="ECO:0000256" key="2">
    <source>
        <dbReference type="SAM" id="Phobius"/>
    </source>
</evidence>
<keyword evidence="4" id="KW-1185">Reference proteome</keyword>
<gene>
    <name evidence="3" type="ORF">Fcan01_21392</name>
</gene>
<keyword evidence="2" id="KW-0812">Transmembrane</keyword>
<comment type="caution">
    <text evidence="3">The sequence shown here is derived from an EMBL/GenBank/DDBJ whole genome shotgun (WGS) entry which is preliminary data.</text>
</comment>
<dbReference type="AlphaFoldDB" id="A0A226DDP6"/>
<feature type="transmembrane region" description="Helical" evidence="2">
    <location>
        <begin position="98"/>
        <end position="120"/>
    </location>
</feature>
<dbReference type="InterPro" id="IPR008952">
    <property type="entry name" value="Tetraspanin_EC2_sf"/>
</dbReference>
<dbReference type="GO" id="GO:0016020">
    <property type="term" value="C:membrane"/>
    <property type="evidence" value="ECO:0007669"/>
    <property type="project" value="InterPro"/>
</dbReference>
<feature type="compositionally biased region" description="Low complexity" evidence="1">
    <location>
        <begin position="359"/>
        <end position="382"/>
    </location>
</feature>
<evidence type="ECO:0000313" key="4">
    <source>
        <dbReference type="Proteomes" id="UP000198287"/>
    </source>
</evidence>
<protein>
    <submittedName>
        <fullName evidence="3">Uncharacterized protein</fullName>
    </submittedName>
</protein>
<organism evidence="3 4">
    <name type="scientific">Folsomia candida</name>
    <name type="common">Springtail</name>
    <dbReference type="NCBI Taxonomy" id="158441"/>
    <lineage>
        <taxon>Eukaryota</taxon>
        <taxon>Metazoa</taxon>
        <taxon>Ecdysozoa</taxon>
        <taxon>Arthropoda</taxon>
        <taxon>Hexapoda</taxon>
        <taxon>Collembola</taxon>
        <taxon>Entomobryomorpha</taxon>
        <taxon>Isotomoidea</taxon>
        <taxon>Isotomidae</taxon>
        <taxon>Proisotominae</taxon>
        <taxon>Folsomia</taxon>
    </lineage>
</organism>
<feature type="compositionally biased region" description="Polar residues" evidence="1">
    <location>
        <begin position="332"/>
        <end position="344"/>
    </location>
</feature>
<dbReference type="SUPFAM" id="SSF48652">
    <property type="entry name" value="Tetraspanin"/>
    <property type="match status" value="1"/>
</dbReference>
<sequence length="513" mass="57460">MAKTGAEPTIRFKDSTISLISLIFTLIIYKIMRPKFCKKCTSCSIWGDKFWNNFFHPRQKGIFVVLLITLLVLGFTLCFILLALYYEAVSKAHADAYLIMFFSNVVHLITGILILHFLTVPPNQLTCFRCGLIYTGITVSFVLSITAVVQWYQAPTNAQMEEYVTNFFHATNRVPRIYSRLQQDSACCGVNGFEDYIPKDKRRAGRVERIPDSCCVGNTKFAKVDCGNFRGFFINESRLVEDVRVDTLHFYIKGCFHNSTFADLKKESPLAYRDLSYTLYGSWVSLALLSGITVTFSYYACYKLLHDADGGPEWGQDDFKTKLQRSLPRCFSSRQATHPPSKSGSFAEVHEHAKPSQLTTSTMSTVSMSSSSTTPSSASSSTWRHSEVASTKTDARAKPKISLQSVQKHHHLPLQRPSTISTASSQVVEIDVDEKGRLIIKEAPEPPPPSPPTRHAEPEPPHLPPPRLPPKLPPPPPPSNLPSPPPPSRPSMHKPSQTLKLSKRKSNIRKSKP</sequence>
<evidence type="ECO:0000313" key="3">
    <source>
        <dbReference type="EMBL" id="OXA43715.1"/>
    </source>
</evidence>
<feature type="compositionally biased region" description="Polar residues" evidence="1">
    <location>
        <begin position="416"/>
        <end position="427"/>
    </location>
</feature>
<dbReference type="PANTHER" id="PTHR23213">
    <property type="entry name" value="FORMIN-RELATED"/>
    <property type="match status" value="1"/>
</dbReference>
<feature type="region of interest" description="Disordered" evidence="1">
    <location>
        <begin position="331"/>
        <end position="427"/>
    </location>
</feature>
<dbReference type="Proteomes" id="UP000198287">
    <property type="component" value="Unassembled WGS sequence"/>
</dbReference>
<dbReference type="GO" id="GO:0045010">
    <property type="term" value="P:actin nucleation"/>
    <property type="evidence" value="ECO:0007669"/>
    <property type="project" value="InterPro"/>
</dbReference>
<dbReference type="InterPro" id="IPR027643">
    <property type="entry name" value="Formin-like_plant"/>
</dbReference>